<sequence>MTATIIQEFRRAPAATALMLITVVLVTALTTIGAAACFQVMQSSGAFFTQAVTRTFYKCMKASLTAIKYRPLRPSTQRSSPAKPKKASA</sequence>
<gene>
    <name evidence="2" type="ORF">CORMATOL_01723</name>
</gene>
<accession>C0E402</accession>
<protein>
    <submittedName>
        <fullName evidence="2">Uncharacterized protein</fullName>
    </submittedName>
</protein>
<name>C0E402_9CORY</name>
<evidence type="ECO:0000256" key="1">
    <source>
        <dbReference type="SAM" id="Phobius"/>
    </source>
</evidence>
<keyword evidence="1" id="KW-0812">Transmembrane</keyword>
<evidence type="ECO:0000313" key="2">
    <source>
        <dbReference type="EMBL" id="EEG26895.1"/>
    </source>
</evidence>
<organism evidence="2 3">
    <name type="scientific">Corynebacterium matruchotii ATCC 33806</name>
    <dbReference type="NCBI Taxonomy" id="566549"/>
    <lineage>
        <taxon>Bacteria</taxon>
        <taxon>Bacillati</taxon>
        <taxon>Actinomycetota</taxon>
        <taxon>Actinomycetes</taxon>
        <taxon>Mycobacteriales</taxon>
        <taxon>Corynebacteriaceae</taxon>
        <taxon>Corynebacterium</taxon>
    </lineage>
</organism>
<dbReference type="AlphaFoldDB" id="C0E402"/>
<proteinExistence type="predicted"/>
<dbReference type="EMBL" id="ACEB01000022">
    <property type="protein sequence ID" value="EEG26895.1"/>
    <property type="molecule type" value="Genomic_DNA"/>
</dbReference>
<dbReference type="HOGENOM" id="CLU_2449618_0_0_11"/>
<evidence type="ECO:0000313" key="3">
    <source>
        <dbReference type="Proteomes" id="UP000006247"/>
    </source>
</evidence>
<feature type="transmembrane region" description="Helical" evidence="1">
    <location>
        <begin position="12"/>
        <end position="36"/>
    </location>
</feature>
<comment type="caution">
    <text evidence="2">The sequence shown here is derived from an EMBL/GenBank/DDBJ whole genome shotgun (WGS) entry which is preliminary data.</text>
</comment>
<reference evidence="2 3" key="1">
    <citation type="submission" date="2009-01" db="EMBL/GenBank/DDBJ databases">
        <authorList>
            <person name="Fulton L."/>
            <person name="Clifton S."/>
            <person name="Chinwalla A.T."/>
            <person name="Mitreva M."/>
            <person name="Sodergren E."/>
            <person name="Weinstock G."/>
            <person name="Clifton S."/>
            <person name="Dooling D.J."/>
            <person name="Fulton B."/>
            <person name="Minx P."/>
            <person name="Pepin K.H."/>
            <person name="Johnson M."/>
            <person name="Bhonagiri V."/>
            <person name="Nash W.E."/>
            <person name="Mardis E.R."/>
            <person name="Wilson R.K."/>
        </authorList>
    </citation>
    <scope>NUCLEOTIDE SEQUENCE [LARGE SCALE GENOMIC DNA]</scope>
    <source>
        <strain evidence="2 3">ATCC 33806</strain>
    </source>
</reference>
<keyword evidence="1" id="KW-0472">Membrane</keyword>
<keyword evidence="1" id="KW-1133">Transmembrane helix</keyword>
<dbReference type="Proteomes" id="UP000006247">
    <property type="component" value="Unassembled WGS sequence"/>
</dbReference>
<dbReference type="RefSeq" id="WP_005521494.1">
    <property type="nucleotide sequence ID" value="NZ_EQ973329.1"/>
</dbReference>